<keyword evidence="3" id="KW-1185">Reference proteome</keyword>
<dbReference type="Gene3D" id="3.40.366.10">
    <property type="entry name" value="Malonyl-Coenzyme A Acyl Carrier Protein, domain 2"/>
    <property type="match status" value="1"/>
</dbReference>
<sequence length="320" mass="34810">MALAFIFGSNQFNYQPDGILQFYDENASVRDTFQHVAKWTGLDVDTLLRADVAAEGSPEHQVRVNLVGLAAAQLSIHDILVEKGIRPAMVGGLSLGGLVASCVAGAVSREDLISLLFRGNQRLEPHEGGRAQGAATVFAPLAVDPEWYYGEQREGVWLGGDFGLEPTGRSRVLMLAGFRDALEKLRDEAPEHTVTVSEDVNIAVHTPLRAAALEETRRQVSEVPFSDPQLKLCSSIEQKVLTTAGEVREMFYRNVAEPMSNVHMYEGMKSNGAQLALVVGPSLIKDLLKFPFPVGYVDNPGAIPEAISAIFEHGVEIQDD</sequence>
<dbReference type="AlphaFoldDB" id="A0A345XQ04"/>
<dbReference type="SUPFAM" id="SSF52151">
    <property type="entry name" value="FabD/lysophospholipase-like"/>
    <property type="match status" value="1"/>
</dbReference>
<dbReference type="SMART" id="SM00827">
    <property type="entry name" value="PKS_AT"/>
    <property type="match status" value="1"/>
</dbReference>
<dbReference type="InterPro" id="IPR016035">
    <property type="entry name" value="Acyl_Trfase/lysoPLipase"/>
</dbReference>
<feature type="domain" description="Malonyl-CoA:ACP transacylase (MAT)" evidence="1">
    <location>
        <begin position="20"/>
        <end position="287"/>
    </location>
</feature>
<proteinExistence type="predicted"/>
<dbReference type="InterPro" id="IPR001227">
    <property type="entry name" value="Ac_transferase_dom_sf"/>
</dbReference>
<accession>A0A345XQ04</accession>
<dbReference type="InterPro" id="IPR014043">
    <property type="entry name" value="Acyl_transferase_dom"/>
</dbReference>
<evidence type="ECO:0000259" key="1">
    <source>
        <dbReference type="SMART" id="SM00827"/>
    </source>
</evidence>
<gene>
    <name evidence="2" type="ORF">DVA86_14710</name>
</gene>
<dbReference type="RefSeq" id="WP_208878743.1">
    <property type="nucleotide sequence ID" value="NZ_CP031320.1"/>
</dbReference>
<reference evidence="2 3" key="1">
    <citation type="submission" date="2018-07" db="EMBL/GenBank/DDBJ databases">
        <title>Draft genome of the type strain Streptomyces armeniacus ATCC 15676.</title>
        <authorList>
            <person name="Labana P."/>
            <person name="Gosse J.T."/>
            <person name="Boddy C.N."/>
        </authorList>
    </citation>
    <scope>NUCLEOTIDE SEQUENCE [LARGE SCALE GENOMIC DNA]</scope>
    <source>
        <strain evidence="2 3">ATCC 15676</strain>
    </source>
</reference>
<dbReference type="KEGG" id="sarm:DVA86_14710"/>
<protein>
    <submittedName>
        <fullName evidence="2">ACP S-malonyltransferase</fullName>
    </submittedName>
</protein>
<dbReference type="Pfam" id="PF00698">
    <property type="entry name" value="Acyl_transf_1"/>
    <property type="match status" value="1"/>
</dbReference>
<dbReference type="GO" id="GO:0016740">
    <property type="term" value="F:transferase activity"/>
    <property type="evidence" value="ECO:0007669"/>
    <property type="project" value="UniProtKB-KW"/>
</dbReference>
<organism evidence="2 3">
    <name type="scientific">Streptomyces armeniacus</name>
    <dbReference type="NCBI Taxonomy" id="83291"/>
    <lineage>
        <taxon>Bacteria</taxon>
        <taxon>Bacillati</taxon>
        <taxon>Actinomycetota</taxon>
        <taxon>Actinomycetes</taxon>
        <taxon>Kitasatosporales</taxon>
        <taxon>Streptomycetaceae</taxon>
        <taxon>Streptomyces</taxon>
    </lineage>
</organism>
<dbReference type="Proteomes" id="UP000254425">
    <property type="component" value="Chromosome"/>
</dbReference>
<evidence type="ECO:0000313" key="3">
    <source>
        <dbReference type="Proteomes" id="UP000254425"/>
    </source>
</evidence>
<evidence type="ECO:0000313" key="2">
    <source>
        <dbReference type="EMBL" id="AXK33720.1"/>
    </source>
</evidence>
<dbReference type="Gene3D" id="3.30.70.250">
    <property type="entry name" value="Malonyl-CoA ACP transacylase, ACP-binding"/>
    <property type="match status" value="1"/>
</dbReference>
<name>A0A345XQ04_9ACTN</name>
<dbReference type="EMBL" id="CP031320">
    <property type="protein sequence ID" value="AXK33720.1"/>
    <property type="molecule type" value="Genomic_DNA"/>
</dbReference>
<keyword evidence="2" id="KW-0808">Transferase</keyword>